<evidence type="ECO:0000256" key="4">
    <source>
        <dbReference type="ARBA" id="ARBA00022989"/>
    </source>
</evidence>
<reference evidence="8" key="1">
    <citation type="journal article" date="2014" name="Front. Microbiol.">
        <title>High frequency of phylogenetically diverse reductive dehalogenase-homologous genes in deep subseafloor sedimentary metagenomes.</title>
        <authorList>
            <person name="Kawai M."/>
            <person name="Futagami T."/>
            <person name="Toyoda A."/>
            <person name="Takaki Y."/>
            <person name="Nishi S."/>
            <person name="Hori S."/>
            <person name="Arai W."/>
            <person name="Tsubouchi T."/>
            <person name="Morono Y."/>
            <person name="Uchiyama I."/>
            <person name="Ito T."/>
            <person name="Fujiyama A."/>
            <person name="Inagaki F."/>
            <person name="Takami H."/>
        </authorList>
    </citation>
    <scope>NUCLEOTIDE SEQUENCE</scope>
    <source>
        <strain evidence="8">Expedition CK06-06</strain>
    </source>
</reference>
<keyword evidence="3 6" id="KW-0812">Transmembrane</keyword>
<keyword evidence="2" id="KW-1003">Cell membrane</keyword>
<evidence type="ECO:0000256" key="5">
    <source>
        <dbReference type="ARBA" id="ARBA00023136"/>
    </source>
</evidence>
<feature type="transmembrane region" description="Helical" evidence="6">
    <location>
        <begin position="35"/>
        <end position="58"/>
    </location>
</feature>
<comment type="subcellular location">
    <subcellularLocation>
        <location evidence="1">Cell membrane</location>
        <topology evidence="1">Multi-pass membrane protein</topology>
    </subcellularLocation>
</comment>
<accession>X1NUJ8</accession>
<evidence type="ECO:0000256" key="3">
    <source>
        <dbReference type="ARBA" id="ARBA00022692"/>
    </source>
</evidence>
<protein>
    <recommendedName>
        <fullName evidence="7">DNA translocase FtsK 4TM region domain-containing protein</fullName>
    </recommendedName>
</protein>
<sequence>MLDNPYLLSINGAGGGLSGYYFANSLYLYFGTKGAYLVLISLGLISALFITEISYFYIFGNLGNKTKMIFNNIYSILKDIRKKISKSSRRKEELDYKEYEKDEIPKKIFKIKRTRKKEKKLGEEKIIGKDYQVSMQESKTVSYQVPPLSLLSNSFAEEKTDTKLNIKENVFP</sequence>
<feature type="domain" description="DNA translocase FtsK 4TM region" evidence="7">
    <location>
        <begin position="10"/>
        <end position="61"/>
    </location>
</feature>
<comment type="caution">
    <text evidence="8">The sequence shown here is derived from an EMBL/GenBank/DDBJ whole genome shotgun (WGS) entry which is preliminary data.</text>
</comment>
<dbReference type="InterPro" id="IPR025199">
    <property type="entry name" value="FtsK_4TM"/>
</dbReference>
<gene>
    <name evidence="8" type="ORF">S06H3_33490</name>
</gene>
<evidence type="ECO:0000259" key="7">
    <source>
        <dbReference type="Pfam" id="PF13491"/>
    </source>
</evidence>
<dbReference type="EMBL" id="BARV01019994">
    <property type="protein sequence ID" value="GAI22334.1"/>
    <property type="molecule type" value="Genomic_DNA"/>
</dbReference>
<evidence type="ECO:0000313" key="8">
    <source>
        <dbReference type="EMBL" id="GAI22334.1"/>
    </source>
</evidence>
<name>X1NUJ8_9ZZZZ</name>
<dbReference type="Pfam" id="PF13491">
    <property type="entry name" value="FtsK_4TM"/>
    <property type="match status" value="1"/>
</dbReference>
<dbReference type="AlphaFoldDB" id="X1NUJ8"/>
<dbReference type="GO" id="GO:0005886">
    <property type="term" value="C:plasma membrane"/>
    <property type="evidence" value="ECO:0007669"/>
    <property type="project" value="UniProtKB-SubCell"/>
</dbReference>
<evidence type="ECO:0000256" key="2">
    <source>
        <dbReference type="ARBA" id="ARBA00022475"/>
    </source>
</evidence>
<keyword evidence="5 6" id="KW-0472">Membrane</keyword>
<evidence type="ECO:0000256" key="1">
    <source>
        <dbReference type="ARBA" id="ARBA00004651"/>
    </source>
</evidence>
<evidence type="ECO:0000256" key="6">
    <source>
        <dbReference type="SAM" id="Phobius"/>
    </source>
</evidence>
<keyword evidence="4 6" id="KW-1133">Transmembrane helix</keyword>
<organism evidence="8">
    <name type="scientific">marine sediment metagenome</name>
    <dbReference type="NCBI Taxonomy" id="412755"/>
    <lineage>
        <taxon>unclassified sequences</taxon>
        <taxon>metagenomes</taxon>
        <taxon>ecological metagenomes</taxon>
    </lineage>
</organism>
<feature type="transmembrane region" description="Helical" evidence="6">
    <location>
        <begin position="6"/>
        <end position="23"/>
    </location>
</feature>
<proteinExistence type="predicted"/>